<dbReference type="OrthoDB" id="108345at2759"/>
<dbReference type="AlphaFoldDB" id="A0A225WJF7"/>
<dbReference type="STRING" id="4795.A0A225WJF7"/>
<organism evidence="1 2">
    <name type="scientific">Phytophthora megakarya</name>
    <dbReference type="NCBI Taxonomy" id="4795"/>
    <lineage>
        <taxon>Eukaryota</taxon>
        <taxon>Sar</taxon>
        <taxon>Stramenopiles</taxon>
        <taxon>Oomycota</taxon>
        <taxon>Peronosporomycetes</taxon>
        <taxon>Peronosporales</taxon>
        <taxon>Peronosporaceae</taxon>
        <taxon>Phytophthora</taxon>
    </lineage>
</organism>
<dbReference type="GO" id="GO:0015074">
    <property type="term" value="P:DNA integration"/>
    <property type="evidence" value="ECO:0007669"/>
    <property type="project" value="InterPro"/>
</dbReference>
<protein>
    <submittedName>
        <fullName evidence="1">Uncharacterized protein</fullName>
    </submittedName>
</protein>
<name>A0A225WJF7_9STRA</name>
<dbReference type="GO" id="GO:0006310">
    <property type="term" value="P:DNA recombination"/>
    <property type="evidence" value="ECO:0007669"/>
    <property type="project" value="InterPro"/>
</dbReference>
<keyword evidence="2" id="KW-1185">Reference proteome</keyword>
<gene>
    <name evidence="1" type="ORF">PHMEG_0008172</name>
</gene>
<evidence type="ECO:0000313" key="1">
    <source>
        <dbReference type="EMBL" id="OWZ17833.1"/>
    </source>
</evidence>
<accession>A0A225WJF7</accession>
<proteinExistence type="predicted"/>
<dbReference type="Proteomes" id="UP000198211">
    <property type="component" value="Unassembled WGS sequence"/>
</dbReference>
<comment type="caution">
    <text evidence="1">The sequence shown here is derived from an EMBL/GenBank/DDBJ whole genome shotgun (WGS) entry which is preliminary data.</text>
</comment>
<evidence type="ECO:0000313" key="2">
    <source>
        <dbReference type="Proteomes" id="UP000198211"/>
    </source>
</evidence>
<sequence length="573" mass="63365">MGLDELQPGNTLRAKATAIGAFKKFLKVEQVTEEYIRKCIECDETGKSFVTVMDKFGMYLAFSHDLAMLQKQNVSVDAGGVLFLRLIRMKTSEEQGLSLFPDADFQTCPLVATALALIVQAAPARDLVGNLSVPTTQLPTTPTADAPLVELLNAPANKTTLATPSTKATATSPTIYAHVNRILERVAPAGEIAKALSSHSFRRGGAQHANGCEDLTERWIFDRGSWNMSTTNKGFNYIFNTSKEDHKVAKVLAGYKPKETVALQDPSSFDSQTLARIEAVQQILFASRYNLATSRLNIDRQVIQVLTAAVLRHFPHLKALNTSSPAVSRIEKAVISSGSTMADLMAWASHLARPVDTCEITGASTSPRTSPRTNPSNDQKIINHQAAVIKHLIDHSKRQDQRMNELERKLNSDPISTTKRYKSGEAQVEKVSTPVKKQRRSGVTHLHATWFTWYAQEPRWQNGVPKRQRSTAKLLVGFMKLFLPDGFVLDIASPSYLDDVLELGMRAEKEVLAFVSQHQVSSRGSSAVLKHLQAFHATGKLNSHIARYQRLLRASAIQDPAPEYTQDFIELAH</sequence>
<dbReference type="EMBL" id="NBNE01000685">
    <property type="protein sequence ID" value="OWZ17833.1"/>
    <property type="molecule type" value="Genomic_DNA"/>
</dbReference>
<dbReference type="Gene3D" id="1.10.443.10">
    <property type="entry name" value="Intergrase catalytic core"/>
    <property type="match status" value="1"/>
</dbReference>
<dbReference type="InterPro" id="IPR013762">
    <property type="entry name" value="Integrase-like_cat_sf"/>
</dbReference>
<dbReference type="GO" id="GO:0003677">
    <property type="term" value="F:DNA binding"/>
    <property type="evidence" value="ECO:0007669"/>
    <property type="project" value="InterPro"/>
</dbReference>
<reference evidence="2" key="1">
    <citation type="submission" date="2017-03" db="EMBL/GenBank/DDBJ databases">
        <title>Phytopthora megakarya and P. palmivora, two closely related causual agents of cacao black pod achieved similar genome size and gene model numbers by different mechanisms.</title>
        <authorList>
            <person name="Ali S."/>
            <person name="Shao J."/>
            <person name="Larry D.J."/>
            <person name="Kronmiller B."/>
            <person name="Shen D."/>
            <person name="Strem M.D."/>
            <person name="Melnick R.L."/>
            <person name="Guiltinan M.J."/>
            <person name="Tyler B.M."/>
            <person name="Meinhardt L.W."/>
            <person name="Bailey B.A."/>
        </authorList>
    </citation>
    <scope>NUCLEOTIDE SEQUENCE [LARGE SCALE GENOMIC DNA]</scope>
    <source>
        <strain evidence="2">zdho120</strain>
    </source>
</reference>